<dbReference type="Gene3D" id="2.40.160.20">
    <property type="match status" value="1"/>
</dbReference>
<name>F0P2E5_WEEVC</name>
<dbReference type="AlphaFoldDB" id="F0P2E5"/>
<feature type="chain" id="PRO_5003254341" description="Outer membrane protein beta-barrel domain-containing protein" evidence="2">
    <location>
        <begin position="20"/>
        <end position="195"/>
    </location>
</feature>
<evidence type="ECO:0000313" key="4">
    <source>
        <dbReference type="EMBL" id="ADX66757.1"/>
    </source>
</evidence>
<proteinExistence type="predicted"/>
<feature type="domain" description="Outer membrane protein beta-barrel" evidence="3">
    <location>
        <begin position="38"/>
        <end position="188"/>
    </location>
</feature>
<protein>
    <recommendedName>
        <fullName evidence="3">Outer membrane protein beta-barrel domain-containing protein</fullName>
    </recommendedName>
</protein>
<sequence length="195" mass="20679">MKKIILTFSLLSASIFAFGQDISTPSTSAEVGSSPIKQGNWLVGGSIGSLGYSFEGENFNINLNPQAGYFISDGIAVGLTTSFGLQTVKDDKNIWNYRLMPFARYYFPEGASSTGRFFGQLEAGITGADRGGTNHGSKKDTSFGFGVNGGYAHFLSRNVALEGTVGYNYSKSDASNAKAQNGLGVALGFQIYLGK</sequence>
<dbReference type="STRING" id="865938.Weevi_0029"/>
<organism evidence="4 5">
    <name type="scientific">Weeksella virosa (strain ATCC 43766 / DSM 16922 / JCM 21250 / CCUG 30538 / CDC 9751 / IAM 14551 / NBRC 16016 / NCTC 11634 / CL345/78)</name>
    <dbReference type="NCBI Taxonomy" id="865938"/>
    <lineage>
        <taxon>Bacteria</taxon>
        <taxon>Pseudomonadati</taxon>
        <taxon>Bacteroidota</taxon>
        <taxon>Flavobacteriia</taxon>
        <taxon>Flavobacteriales</taxon>
        <taxon>Weeksellaceae</taxon>
        <taxon>Weeksella</taxon>
    </lineage>
</organism>
<reference evidence="4 5" key="1">
    <citation type="journal article" date="2011" name="Stand. Genomic Sci.">
        <title>Complete genome sequence of Weeksella virosa type strain (9751).</title>
        <authorList>
            <person name="Lang E."/>
            <person name="Teshima H."/>
            <person name="Lucas S."/>
            <person name="Lapidus A."/>
            <person name="Hammon N."/>
            <person name="Deshpande S."/>
            <person name="Nolan M."/>
            <person name="Cheng J.F."/>
            <person name="Pitluck S."/>
            <person name="Liolios K."/>
            <person name="Pagani I."/>
            <person name="Mikhailova N."/>
            <person name="Ivanova N."/>
            <person name="Mavromatis K."/>
            <person name="Pati A."/>
            <person name="Tapia R."/>
            <person name="Han C."/>
            <person name="Goodwin L."/>
            <person name="Chen A."/>
            <person name="Palaniappan K."/>
            <person name="Land M."/>
            <person name="Hauser L."/>
            <person name="Chang Y.J."/>
            <person name="Jeffries C.D."/>
            <person name="Brambilla E.M."/>
            <person name="Kopitz M."/>
            <person name="Rohde M."/>
            <person name="Goker M."/>
            <person name="Tindall B.J."/>
            <person name="Detter J.C."/>
            <person name="Woyke T."/>
            <person name="Bristow J."/>
            <person name="Eisen J.A."/>
            <person name="Markowitz V."/>
            <person name="Hugenholtz P."/>
            <person name="Klenk H.P."/>
            <person name="Kyrpides N.C."/>
        </authorList>
    </citation>
    <scope>NUCLEOTIDE SEQUENCE [LARGE SCALE GENOMIC DNA]</scope>
    <source>
        <strain evidence="5">ATCC 43766 / DSM 16922 / JCM 21250 / NBRC 16016 / NCTC 11634 / CL345/78</strain>
    </source>
</reference>
<reference evidence="5" key="2">
    <citation type="journal article" date="2011" name="Stand. Genomic Sci.">
        <title>Complete genome sequence of Weeksella virosa type strain (9751T).</title>
        <authorList>
            <person name="Lang E."/>
            <person name="Teshima H."/>
            <person name="Lucas S."/>
            <person name="Lapidus A."/>
            <person name="Hammon N."/>
            <person name="Deshpande S."/>
            <person name="Nolan M."/>
            <person name="Cheng J."/>
            <person name="Pitluck S."/>
            <person name="Liolios K."/>
            <person name="Pagani I."/>
            <person name="Mikhailova N."/>
            <person name="Ivanova N."/>
            <person name="Mavromatis K."/>
            <person name="Pati A."/>
            <person name="Tapia R."/>
            <person name="Han C."/>
            <person name="Goodwin L."/>
            <person name="Chen A."/>
            <person name="Palaniappan K."/>
            <person name="Land M."/>
            <person name="Hauser L."/>
            <person name="Chang Y."/>
            <person name="Jeffries C."/>
            <person name="Brambilla E."/>
            <person name="Kopitz M."/>
            <person name="Rohde M."/>
            <person name="Goker M."/>
            <person name="Tindall B."/>
            <person name="Detter J."/>
            <person name="Woyke T."/>
            <person name="Bristow J."/>
            <person name="Eisen J."/>
            <person name="Markowitz V."/>
            <person name="Hugenholtz P."/>
            <person name="Klenk H."/>
            <person name="Kyrpides N."/>
        </authorList>
    </citation>
    <scope>NUCLEOTIDE SEQUENCE [LARGE SCALE GENOMIC DNA]</scope>
    <source>
        <strain evidence="5">ATCC 43766 / DSM 16922 / JCM 21250 / NBRC 16016 / NCTC 11634 / CL345/78</strain>
    </source>
</reference>
<dbReference type="HOGENOM" id="CLU_117613_0_0_10"/>
<dbReference type="KEGG" id="wvi:Weevi_0029"/>
<dbReference type="EMBL" id="CP002455">
    <property type="protein sequence ID" value="ADX66757.1"/>
    <property type="molecule type" value="Genomic_DNA"/>
</dbReference>
<dbReference type="Proteomes" id="UP000008641">
    <property type="component" value="Chromosome"/>
</dbReference>
<dbReference type="Pfam" id="PF13505">
    <property type="entry name" value="OMP_b-brl"/>
    <property type="match status" value="1"/>
</dbReference>
<accession>F0P2E5</accession>
<evidence type="ECO:0000313" key="5">
    <source>
        <dbReference type="Proteomes" id="UP000008641"/>
    </source>
</evidence>
<dbReference type="InterPro" id="IPR027385">
    <property type="entry name" value="Beta-barrel_OMP"/>
</dbReference>
<evidence type="ECO:0000256" key="1">
    <source>
        <dbReference type="ARBA" id="ARBA00022729"/>
    </source>
</evidence>
<feature type="signal peptide" evidence="2">
    <location>
        <begin position="1"/>
        <end position="19"/>
    </location>
</feature>
<dbReference type="RefSeq" id="WP_013597153.1">
    <property type="nucleotide sequence ID" value="NC_015144.1"/>
</dbReference>
<evidence type="ECO:0000259" key="3">
    <source>
        <dbReference type="Pfam" id="PF13505"/>
    </source>
</evidence>
<dbReference type="OrthoDB" id="945117at2"/>
<dbReference type="SUPFAM" id="SSF56925">
    <property type="entry name" value="OMPA-like"/>
    <property type="match status" value="1"/>
</dbReference>
<dbReference type="eggNOG" id="COG3468">
    <property type="taxonomic scope" value="Bacteria"/>
</dbReference>
<evidence type="ECO:0000256" key="2">
    <source>
        <dbReference type="SAM" id="SignalP"/>
    </source>
</evidence>
<dbReference type="InterPro" id="IPR011250">
    <property type="entry name" value="OMP/PagP_B-barrel"/>
</dbReference>
<keyword evidence="5" id="KW-1185">Reference proteome</keyword>
<keyword evidence="1 2" id="KW-0732">Signal</keyword>
<gene>
    <name evidence="4" type="ordered locus">Weevi_0029</name>
</gene>